<evidence type="ECO:0000313" key="1">
    <source>
        <dbReference type="EMBL" id="CAD7458677.1"/>
    </source>
</evidence>
<protein>
    <submittedName>
        <fullName evidence="1">Uncharacterized protein</fullName>
    </submittedName>
</protein>
<organism evidence="1">
    <name type="scientific">Timema tahoe</name>
    <dbReference type="NCBI Taxonomy" id="61484"/>
    <lineage>
        <taxon>Eukaryota</taxon>
        <taxon>Metazoa</taxon>
        <taxon>Ecdysozoa</taxon>
        <taxon>Arthropoda</taxon>
        <taxon>Hexapoda</taxon>
        <taxon>Insecta</taxon>
        <taxon>Pterygota</taxon>
        <taxon>Neoptera</taxon>
        <taxon>Polyneoptera</taxon>
        <taxon>Phasmatodea</taxon>
        <taxon>Timematodea</taxon>
        <taxon>Timematoidea</taxon>
        <taxon>Timematidae</taxon>
        <taxon>Timema</taxon>
    </lineage>
</organism>
<dbReference type="EMBL" id="OE002414">
    <property type="protein sequence ID" value="CAD7458677.1"/>
    <property type="molecule type" value="Genomic_DNA"/>
</dbReference>
<proteinExistence type="predicted"/>
<gene>
    <name evidence="1" type="ORF">TTEB3V08_LOCUS6651</name>
</gene>
<dbReference type="AlphaFoldDB" id="A0A7R9NWC0"/>
<reference evidence="1" key="1">
    <citation type="submission" date="2020-11" db="EMBL/GenBank/DDBJ databases">
        <authorList>
            <person name="Tran Van P."/>
        </authorList>
    </citation>
    <scope>NUCLEOTIDE SEQUENCE</scope>
</reference>
<sequence length="100" mass="11132">MVPWRHYAAYVSTTRTNSTHGDVSCIDSSLAHLKVLCDDSILVRRWFCRTTNFRLVMLQGYHCLVALALLSAAAAAPALPEVICEGVVLERGQTQLREDK</sequence>
<accession>A0A7R9NWC0</accession>
<name>A0A7R9NWC0_9NEOP</name>